<comment type="caution">
    <text evidence="2">The sequence shown here is derived from an EMBL/GenBank/DDBJ whole genome shotgun (WGS) entry which is preliminary data.</text>
</comment>
<dbReference type="AlphaFoldDB" id="A0AAE3SHM3"/>
<dbReference type="RefSeq" id="WP_301193324.1">
    <property type="nucleotide sequence ID" value="NZ_JAPDPJ010000220.1"/>
</dbReference>
<feature type="transmembrane region" description="Helical" evidence="1">
    <location>
        <begin position="6"/>
        <end position="25"/>
    </location>
</feature>
<protein>
    <submittedName>
        <fullName evidence="2">Uncharacterized protein</fullName>
    </submittedName>
</protein>
<proteinExistence type="predicted"/>
<keyword evidence="1" id="KW-0812">Transmembrane</keyword>
<feature type="transmembrane region" description="Helical" evidence="1">
    <location>
        <begin position="32"/>
        <end position="48"/>
    </location>
</feature>
<keyword evidence="1" id="KW-0472">Membrane</keyword>
<accession>A0AAE3SHM3</accession>
<keyword evidence="3" id="KW-1185">Reference proteome</keyword>
<sequence length="173" mass="19353">MLQLIWGLLNIGLIIYFLWISFRAVKLVKERFGLFAAIVFVLGLLAFANTSKDGSTKMQEWTSTSNNINDCNETFFVNAELEENLVSTKLLSIHAGNKKQGNDNVALSANTLINGFTSGINWEVISIAMNETTDNNQLDYMVIGVVNWKLLGITIYKQPKTFKGVVSIEKVNR</sequence>
<dbReference type="EMBL" id="JAPDPJ010000220">
    <property type="protein sequence ID" value="MCW3789778.1"/>
    <property type="molecule type" value="Genomic_DNA"/>
</dbReference>
<reference evidence="2" key="1">
    <citation type="submission" date="2022-10" db="EMBL/GenBank/DDBJ databases">
        <authorList>
            <person name="Yu W.X."/>
        </authorList>
    </citation>
    <scope>NUCLEOTIDE SEQUENCE</scope>
    <source>
        <strain evidence="2">AAT</strain>
    </source>
</reference>
<dbReference type="Proteomes" id="UP001209229">
    <property type="component" value="Unassembled WGS sequence"/>
</dbReference>
<evidence type="ECO:0000256" key="1">
    <source>
        <dbReference type="SAM" id="Phobius"/>
    </source>
</evidence>
<keyword evidence="1" id="KW-1133">Transmembrane helix</keyword>
<evidence type="ECO:0000313" key="2">
    <source>
        <dbReference type="EMBL" id="MCW3789778.1"/>
    </source>
</evidence>
<name>A0AAE3SHM3_9BACT</name>
<organism evidence="2 3">
    <name type="scientific">Plebeiibacterium sediminum</name>
    <dbReference type="NCBI Taxonomy" id="2992112"/>
    <lineage>
        <taxon>Bacteria</taxon>
        <taxon>Pseudomonadati</taxon>
        <taxon>Bacteroidota</taxon>
        <taxon>Bacteroidia</taxon>
        <taxon>Marinilabiliales</taxon>
        <taxon>Marinilabiliaceae</taxon>
        <taxon>Plebeiibacterium</taxon>
    </lineage>
</organism>
<gene>
    <name evidence="2" type="ORF">OM075_25195</name>
</gene>
<evidence type="ECO:0000313" key="3">
    <source>
        <dbReference type="Proteomes" id="UP001209229"/>
    </source>
</evidence>